<keyword evidence="1" id="KW-0812">Transmembrane</keyword>
<evidence type="ECO:0000313" key="2">
    <source>
        <dbReference type="EMBL" id="GMM38977.1"/>
    </source>
</evidence>
<dbReference type="RefSeq" id="XP_064855972.1">
    <property type="nucleotide sequence ID" value="XM_064999900.1"/>
</dbReference>
<dbReference type="EMBL" id="BTFZ01000020">
    <property type="protein sequence ID" value="GMM38977.1"/>
    <property type="molecule type" value="Genomic_DNA"/>
</dbReference>
<keyword evidence="3" id="KW-1185">Reference proteome</keyword>
<keyword evidence="1" id="KW-1133">Transmembrane helix</keyword>
<keyword evidence="1" id="KW-0472">Membrane</keyword>
<evidence type="ECO:0000256" key="1">
    <source>
        <dbReference type="SAM" id="Phobius"/>
    </source>
</evidence>
<reference evidence="2 3" key="1">
    <citation type="journal article" date="2023" name="Elife">
        <title>Identification of key yeast species and microbe-microbe interactions impacting larval growth of Drosophila in the wild.</title>
        <authorList>
            <person name="Mure A."/>
            <person name="Sugiura Y."/>
            <person name="Maeda R."/>
            <person name="Honda K."/>
            <person name="Sakurai N."/>
            <person name="Takahashi Y."/>
            <person name="Watada M."/>
            <person name="Katoh T."/>
            <person name="Gotoh A."/>
            <person name="Gotoh Y."/>
            <person name="Taniguchi I."/>
            <person name="Nakamura K."/>
            <person name="Hayashi T."/>
            <person name="Katayama T."/>
            <person name="Uemura T."/>
            <person name="Hattori Y."/>
        </authorList>
    </citation>
    <scope>NUCLEOTIDE SEQUENCE [LARGE SCALE GENOMIC DNA]</scope>
    <source>
        <strain evidence="2 3">SC-9</strain>
    </source>
</reference>
<comment type="caution">
    <text evidence="2">The sequence shown here is derived from an EMBL/GenBank/DDBJ whole genome shotgun (WGS) entry which is preliminary data.</text>
</comment>
<evidence type="ECO:0000313" key="3">
    <source>
        <dbReference type="Proteomes" id="UP001360560"/>
    </source>
</evidence>
<sequence>MFGADENTNSERTQESEMTMFDDEYLQFISKCTSPPPHNHTNFDDCEALMSIKDTEKFSGKVGRLSSNVDGWVDYLQVITIIIAIAVLLITTHLISQR</sequence>
<gene>
    <name evidence="2" type="ORF">DASC09_063160</name>
</gene>
<dbReference type="Proteomes" id="UP001360560">
    <property type="component" value="Unassembled WGS sequence"/>
</dbReference>
<name>A0AAV5QWY2_9ASCO</name>
<feature type="transmembrane region" description="Helical" evidence="1">
    <location>
        <begin position="75"/>
        <end position="95"/>
    </location>
</feature>
<protein>
    <submittedName>
        <fullName evidence="2">Uncharacterized protein</fullName>
    </submittedName>
</protein>
<proteinExistence type="predicted"/>
<organism evidence="2 3">
    <name type="scientific">Saccharomycopsis crataegensis</name>
    <dbReference type="NCBI Taxonomy" id="43959"/>
    <lineage>
        <taxon>Eukaryota</taxon>
        <taxon>Fungi</taxon>
        <taxon>Dikarya</taxon>
        <taxon>Ascomycota</taxon>
        <taxon>Saccharomycotina</taxon>
        <taxon>Saccharomycetes</taxon>
        <taxon>Saccharomycopsidaceae</taxon>
        <taxon>Saccharomycopsis</taxon>
    </lineage>
</organism>
<accession>A0AAV5QWY2</accession>
<dbReference type="GeneID" id="90076965"/>
<dbReference type="AlphaFoldDB" id="A0AAV5QWY2"/>